<dbReference type="AlphaFoldDB" id="A0A7C1AV60"/>
<comment type="caution">
    <text evidence="2">The sequence shown here is derived from an EMBL/GenBank/DDBJ whole genome shotgun (WGS) entry which is preliminary data.</text>
</comment>
<evidence type="ECO:0000313" key="2">
    <source>
        <dbReference type="EMBL" id="HDL90499.1"/>
    </source>
</evidence>
<organism evidence="2">
    <name type="scientific">Thermodesulforhabdus norvegica</name>
    <dbReference type="NCBI Taxonomy" id="39841"/>
    <lineage>
        <taxon>Bacteria</taxon>
        <taxon>Pseudomonadati</taxon>
        <taxon>Thermodesulfobacteriota</taxon>
        <taxon>Syntrophobacteria</taxon>
        <taxon>Syntrophobacterales</taxon>
        <taxon>Thermodesulforhabdaceae</taxon>
        <taxon>Thermodesulforhabdus</taxon>
    </lineage>
</organism>
<keyword evidence="1" id="KW-0732">Signal</keyword>
<sequence length="159" mass="17682">MKAKVNFLKRFAVAAVALLFVSSAMFADGETNEVYLTGATNTAAGDYVVTGTDDVYHFQGQEFTVYNVYYDDPSHNMKIAVSNDGECNSFIAYTGGYWFMYNCTKEGFGVRKSMFNSATIRDGFDSREYQSQSVLVKTRKIEQDQAVGLIAAYLPKLQG</sequence>
<evidence type="ECO:0000256" key="1">
    <source>
        <dbReference type="SAM" id="SignalP"/>
    </source>
</evidence>
<dbReference type="Proteomes" id="UP000886355">
    <property type="component" value="Unassembled WGS sequence"/>
</dbReference>
<dbReference type="EMBL" id="DQZW01000295">
    <property type="protein sequence ID" value="HDL90499.1"/>
    <property type="molecule type" value="Genomic_DNA"/>
</dbReference>
<protein>
    <submittedName>
        <fullName evidence="2">Uncharacterized protein</fullName>
    </submittedName>
</protein>
<proteinExistence type="predicted"/>
<feature type="chain" id="PRO_5028316988" evidence="1">
    <location>
        <begin position="28"/>
        <end position="159"/>
    </location>
</feature>
<reference evidence="2" key="1">
    <citation type="journal article" date="2020" name="mSystems">
        <title>Genome- and Community-Level Interaction Insights into Carbon Utilization and Element Cycling Functions of Hydrothermarchaeota in Hydrothermal Sediment.</title>
        <authorList>
            <person name="Zhou Z."/>
            <person name="Liu Y."/>
            <person name="Xu W."/>
            <person name="Pan J."/>
            <person name="Luo Z.H."/>
            <person name="Li M."/>
        </authorList>
    </citation>
    <scope>NUCLEOTIDE SEQUENCE [LARGE SCALE GENOMIC DNA]</scope>
    <source>
        <strain evidence="2">HyVt-19</strain>
    </source>
</reference>
<gene>
    <name evidence="2" type="ORF">ENG14_06305</name>
</gene>
<accession>A0A7C1AV60</accession>
<feature type="signal peptide" evidence="1">
    <location>
        <begin position="1"/>
        <end position="27"/>
    </location>
</feature>
<name>A0A7C1AV60_9BACT</name>